<dbReference type="InterPro" id="IPR051012">
    <property type="entry name" value="CellSynth/LPSAsmb/PSIAsmb"/>
</dbReference>
<name>A0A948W6K4_UNCEI</name>
<evidence type="ECO:0000313" key="4">
    <source>
        <dbReference type="EMBL" id="MBU2691225.1"/>
    </source>
</evidence>
<dbReference type="Proteomes" id="UP000777784">
    <property type="component" value="Unassembled WGS sequence"/>
</dbReference>
<organism evidence="4 5">
    <name type="scientific">Eiseniibacteriota bacterium</name>
    <dbReference type="NCBI Taxonomy" id="2212470"/>
    <lineage>
        <taxon>Bacteria</taxon>
        <taxon>Candidatus Eiseniibacteriota</taxon>
    </lineage>
</organism>
<keyword evidence="3" id="KW-1133">Transmembrane helix</keyword>
<evidence type="ECO:0000256" key="3">
    <source>
        <dbReference type="SAM" id="Phobius"/>
    </source>
</evidence>
<dbReference type="SMART" id="SM00028">
    <property type="entry name" value="TPR"/>
    <property type="match status" value="3"/>
</dbReference>
<keyword evidence="1" id="KW-0677">Repeat</keyword>
<protein>
    <submittedName>
        <fullName evidence="4">Tetratricopeptide repeat protein</fullName>
    </submittedName>
</protein>
<dbReference type="SUPFAM" id="SSF48452">
    <property type="entry name" value="TPR-like"/>
    <property type="match status" value="2"/>
</dbReference>
<dbReference type="Gene3D" id="1.25.40.10">
    <property type="entry name" value="Tetratricopeptide repeat domain"/>
    <property type="match status" value="2"/>
</dbReference>
<proteinExistence type="predicted"/>
<dbReference type="AlphaFoldDB" id="A0A948W6K4"/>
<keyword evidence="2" id="KW-0802">TPR repeat</keyword>
<dbReference type="InterPro" id="IPR011990">
    <property type="entry name" value="TPR-like_helical_dom_sf"/>
</dbReference>
<evidence type="ECO:0000313" key="5">
    <source>
        <dbReference type="Proteomes" id="UP000777784"/>
    </source>
</evidence>
<feature type="transmembrane region" description="Helical" evidence="3">
    <location>
        <begin position="6"/>
        <end position="25"/>
    </location>
</feature>
<dbReference type="InterPro" id="IPR019734">
    <property type="entry name" value="TPR_rpt"/>
</dbReference>
<dbReference type="Pfam" id="PF14559">
    <property type="entry name" value="TPR_19"/>
    <property type="match status" value="1"/>
</dbReference>
<evidence type="ECO:0000256" key="1">
    <source>
        <dbReference type="ARBA" id="ARBA00022737"/>
    </source>
</evidence>
<dbReference type="EMBL" id="JAHJDP010000048">
    <property type="protein sequence ID" value="MBU2691225.1"/>
    <property type="molecule type" value="Genomic_DNA"/>
</dbReference>
<dbReference type="Pfam" id="PF13432">
    <property type="entry name" value="TPR_16"/>
    <property type="match status" value="1"/>
</dbReference>
<gene>
    <name evidence="4" type="ORF">KJ970_09870</name>
</gene>
<reference evidence="4" key="1">
    <citation type="submission" date="2021-05" db="EMBL/GenBank/DDBJ databases">
        <title>Energy efficiency and biological interactions define the core microbiome of deep oligotrophic groundwater.</title>
        <authorList>
            <person name="Mehrshad M."/>
            <person name="Lopez-Fernandez M."/>
            <person name="Bell E."/>
            <person name="Bernier-Latmani R."/>
            <person name="Bertilsson S."/>
            <person name="Dopson M."/>
        </authorList>
    </citation>
    <scope>NUCLEOTIDE SEQUENCE</scope>
    <source>
        <strain evidence="4">Modern_marine.mb.64</strain>
    </source>
</reference>
<comment type="caution">
    <text evidence="4">The sequence shown here is derived from an EMBL/GenBank/DDBJ whole genome shotgun (WGS) entry which is preliminary data.</text>
</comment>
<accession>A0A948W6K4</accession>
<keyword evidence="3" id="KW-0812">Transmembrane</keyword>
<dbReference type="PANTHER" id="PTHR45586">
    <property type="entry name" value="TPR REPEAT-CONTAINING PROTEIN PA4667"/>
    <property type="match status" value="1"/>
</dbReference>
<sequence length="387" mass="43713">MGDRYLILLALLAAGAAVLIIVFLFRKGGVSHKPDRSELYRNVSEALVEGDVTQALRLLRRIALEYSDDWNSQLLLGDLLRSSGRAQKALPLHQMLVTQVPGDRQSMVRIFESVARDNLALALPEKALDAAHEMLELDRQNTTAHEISWRAYDSQGEWEAAWDELQRFYKRAEVIPGGVPSPALYKVFMGHKSLESGDLKNAQQHLRLALRLDPELHLAKVFLGDTKSRGGHENEAIDLWKDFAKHRPDDAELVFGRLERTLFALGRFGELNAVYEDILGDDAEHPGALAALARMCIKRGMYEEADRYLQLLHEKFPEDRRGRRLLVESLLSAGKTAEALEYMETWMEENPTLQTQCTSCGYRGSDLLIRCPQCNAWQHAPSAPSIR</sequence>
<evidence type="ECO:0000256" key="2">
    <source>
        <dbReference type="ARBA" id="ARBA00022803"/>
    </source>
</evidence>
<keyword evidence="3" id="KW-0472">Membrane</keyword>
<dbReference type="PANTHER" id="PTHR45586:SF1">
    <property type="entry name" value="LIPOPOLYSACCHARIDE ASSEMBLY PROTEIN B"/>
    <property type="match status" value="1"/>
</dbReference>